<dbReference type="PANTHER" id="PTHR31793:SF2">
    <property type="entry name" value="BLR1345 PROTEIN"/>
    <property type="match status" value="1"/>
</dbReference>
<proteinExistence type="predicted"/>
<keyword evidence="2" id="KW-1185">Reference proteome</keyword>
<gene>
    <name evidence="1" type="ORF">ACFOGI_13145</name>
</gene>
<dbReference type="Pfam" id="PF13279">
    <property type="entry name" value="4HBT_2"/>
    <property type="match status" value="1"/>
</dbReference>
<dbReference type="EMBL" id="JBHRSA010000046">
    <property type="protein sequence ID" value="MFC3041188.1"/>
    <property type="molecule type" value="Genomic_DNA"/>
</dbReference>
<dbReference type="Gene3D" id="3.10.129.10">
    <property type="entry name" value="Hotdog Thioesterase"/>
    <property type="match status" value="1"/>
</dbReference>
<dbReference type="CDD" id="cd00586">
    <property type="entry name" value="4HBT"/>
    <property type="match status" value="1"/>
</dbReference>
<organism evidence="1 2">
    <name type="scientific">Virgibacillus xinjiangensis</name>
    <dbReference type="NCBI Taxonomy" id="393090"/>
    <lineage>
        <taxon>Bacteria</taxon>
        <taxon>Bacillati</taxon>
        <taxon>Bacillota</taxon>
        <taxon>Bacilli</taxon>
        <taxon>Bacillales</taxon>
        <taxon>Bacillaceae</taxon>
        <taxon>Virgibacillus</taxon>
    </lineage>
</organism>
<sequence>MSETKVILEDKVRQEWVDYNGHMNDAEYVRVFSWGVDRFMKLIGITDEFREENHYTIYTMETHVCYLNELKEGEPIEVHLQMLDYDAKRAHVFFELYGPEGRRAATSEQMLMGIDQSTGRPGPFPEEIFIQVEELGASYKPSEKPDEAGRVIGIRRKK</sequence>
<accession>A0ABV7CY86</accession>
<reference evidence="2" key="1">
    <citation type="journal article" date="2019" name="Int. J. Syst. Evol. Microbiol.">
        <title>The Global Catalogue of Microorganisms (GCM) 10K type strain sequencing project: providing services to taxonomists for standard genome sequencing and annotation.</title>
        <authorList>
            <consortium name="The Broad Institute Genomics Platform"/>
            <consortium name="The Broad Institute Genome Sequencing Center for Infectious Disease"/>
            <person name="Wu L."/>
            <person name="Ma J."/>
        </authorList>
    </citation>
    <scope>NUCLEOTIDE SEQUENCE [LARGE SCALE GENOMIC DNA]</scope>
    <source>
        <strain evidence="2">KCTC 13128</strain>
    </source>
</reference>
<dbReference type="SUPFAM" id="SSF54637">
    <property type="entry name" value="Thioesterase/thiol ester dehydrase-isomerase"/>
    <property type="match status" value="1"/>
</dbReference>
<dbReference type="Proteomes" id="UP001595279">
    <property type="component" value="Unassembled WGS sequence"/>
</dbReference>
<name>A0ABV7CY86_9BACI</name>
<evidence type="ECO:0000313" key="2">
    <source>
        <dbReference type="Proteomes" id="UP001595279"/>
    </source>
</evidence>
<comment type="caution">
    <text evidence="1">The sequence shown here is derived from an EMBL/GenBank/DDBJ whole genome shotgun (WGS) entry which is preliminary data.</text>
</comment>
<dbReference type="InterPro" id="IPR029069">
    <property type="entry name" value="HotDog_dom_sf"/>
</dbReference>
<protein>
    <submittedName>
        <fullName evidence="1">Thioesterase family protein</fullName>
    </submittedName>
</protein>
<dbReference type="PANTHER" id="PTHR31793">
    <property type="entry name" value="4-HYDROXYBENZOYL-COA THIOESTERASE FAMILY MEMBER"/>
    <property type="match status" value="1"/>
</dbReference>
<dbReference type="InterPro" id="IPR050563">
    <property type="entry name" value="4-hydroxybenzoyl-CoA_TE"/>
</dbReference>
<evidence type="ECO:0000313" key="1">
    <source>
        <dbReference type="EMBL" id="MFC3041188.1"/>
    </source>
</evidence>
<dbReference type="RefSeq" id="WP_390273387.1">
    <property type="nucleotide sequence ID" value="NZ_JBHRSA010000046.1"/>
</dbReference>